<comment type="caution">
    <text evidence="2">The sequence shown here is derived from an EMBL/GenBank/DDBJ whole genome shotgun (WGS) entry which is preliminary data.</text>
</comment>
<evidence type="ECO:0000313" key="3">
    <source>
        <dbReference type="Proteomes" id="UP000604117"/>
    </source>
</evidence>
<keyword evidence="3" id="KW-1185">Reference proteome</keyword>
<feature type="region of interest" description="Disordered" evidence="1">
    <location>
        <begin position="1"/>
        <end position="33"/>
    </location>
</feature>
<feature type="region of interest" description="Disordered" evidence="1">
    <location>
        <begin position="197"/>
        <end position="216"/>
    </location>
</feature>
<dbReference type="EMBL" id="BONE01000046">
    <property type="protein sequence ID" value="GIF75642.1"/>
    <property type="molecule type" value="Genomic_DNA"/>
</dbReference>
<protein>
    <submittedName>
        <fullName evidence="2">Uncharacterized protein</fullName>
    </submittedName>
</protein>
<sequence length="286" mass="31825">MVLSRGGAAGEVPADETRPAAIQPSRPAGYELGRPVPRAEALGNMSARFAEDAQRLLESLERRSADQQLVDLLAAGNFTGPHYDRFANELAGYALAVLRGWMHSGYIFTLTAGRGFALNPTDGELDELTRDSDLRDELSIMTVAKALPRFQKQALEERGWRMEGGASLSTYFMGACVYVFPNEFRARRAQRVRWHRQDRGDPAVTAPREDKVSDPASIVVGRQRVRDDLDRCDPRAQAIIALTIDGYTQAEIEEMLAETSVRAIEGVLHRWRTKEKRRLQGGGPDE</sequence>
<dbReference type="Proteomes" id="UP000604117">
    <property type="component" value="Unassembled WGS sequence"/>
</dbReference>
<proteinExistence type="predicted"/>
<evidence type="ECO:0000313" key="2">
    <source>
        <dbReference type="EMBL" id="GIF75642.1"/>
    </source>
</evidence>
<accession>A0ABQ4CWH2</accession>
<evidence type="ECO:0000256" key="1">
    <source>
        <dbReference type="SAM" id="MobiDB-lite"/>
    </source>
</evidence>
<gene>
    <name evidence="2" type="ORF">Asi02nite_51600</name>
</gene>
<reference evidence="2 3" key="1">
    <citation type="submission" date="2021-01" db="EMBL/GenBank/DDBJ databases">
        <title>Whole genome shotgun sequence of Asanoa siamensis NBRC 107932.</title>
        <authorList>
            <person name="Komaki H."/>
            <person name="Tamura T."/>
        </authorList>
    </citation>
    <scope>NUCLEOTIDE SEQUENCE [LARGE SCALE GENOMIC DNA]</scope>
    <source>
        <strain evidence="2 3">NBRC 107932</strain>
    </source>
</reference>
<name>A0ABQ4CWH2_9ACTN</name>
<organism evidence="2 3">
    <name type="scientific">Asanoa siamensis</name>
    <dbReference type="NCBI Taxonomy" id="926357"/>
    <lineage>
        <taxon>Bacteria</taxon>
        <taxon>Bacillati</taxon>
        <taxon>Actinomycetota</taxon>
        <taxon>Actinomycetes</taxon>
        <taxon>Micromonosporales</taxon>
        <taxon>Micromonosporaceae</taxon>
        <taxon>Asanoa</taxon>
    </lineage>
</organism>
<feature type="compositionally biased region" description="Basic and acidic residues" evidence="1">
    <location>
        <begin position="197"/>
        <end position="213"/>
    </location>
</feature>